<dbReference type="RefSeq" id="XP_002625842.1">
    <property type="nucleotide sequence ID" value="XM_002625796.1"/>
</dbReference>
<feature type="compositionally biased region" description="Basic and acidic residues" evidence="1">
    <location>
        <begin position="301"/>
        <end position="320"/>
    </location>
</feature>
<dbReference type="AlphaFoldDB" id="A0A179UJC3"/>
<accession>A0A179UJC3</accession>
<dbReference type="GeneID" id="8505398"/>
<name>A0A179UJC3_BLAGS</name>
<protein>
    <submittedName>
        <fullName evidence="2">Uncharacterized protein</fullName>
    </submittedName>
</protein>
<dbReference type="EMBL" id="GG657453">
    <property type="protein sequence ID" value="OAT07883.1"/>
    <property type="molecule type" value="Genomic_DNA"/>
</dbReference>
<feature type="region of interest" description="Disordered" evidence="1">
    <location>
        <begin position="148"/>
        <end position="202"/>
    </location>
</feature>
<dbReference type="Pfam" id="PF12520">
    <property type="entry name" value="DUF3723"/>
    <property type="match status" value="1"/>
</dbReference>
<dbReference type="InterPro" id="IPR022198">
    <property type="entry name" value="DUF3723"/>
</dbReference>
<dbReference type="Proteomes" id="UP000002038">
    <property type="component" value="Unassembled WGS sequence"/>
</dbReference>
<evidence type="ECO:0000313" key="2">
    <source>
        <dbReference type="EMBL" id="OAT07883.1"/>
    </source>
</evidence>
<dbReference type="STRING" id="559298.A0A179UJC3"/>
<feature type="region of interest" description="Disordered" evidence="1">
    <location>
        <begin position="291"/>
        <end position="320"/>
    </location>
</feature>
<organism evidence="2 3">
    <name type="scientific">Blastomyces gilchristii (strain SLH14081)</name>
    <name type="common">Blastomyces dermatitidis</name>
    <dbReference type="NCBI Taxonomy" id="559298"/>
    <lineage>
        <taxon>Eukaryota</taxon>
        <taxon>Fungi</taxon>
        <taxon>Dikarya</taxon>
        <taxon>Ascomycota</taxon>
        <taxon>Pezizomycotina</taxon>
        <taxon>Eurotiomycetes</taxon>
        <taxon>Eurotiomycetidae</taxon>
        <taxon>Onygenales</taxon>
        <taxon>Ajellomycetaceae</taxon>
        <taxon>Blastomyces</taxon>
    </lineage>
</organism>
<evidence type="ECO:0000256" key="1">
    <source>
        <dbReference type="SAM" id="MobiDB-lite"/>
    </source>
</evidence>
<evidence type="ECO:0000313" key="3">
    <source>
        <dbReference type="Proteomes" id="UP000002038"/>
    </source>
</evidence>
<dbReference type="OrthoDB" id="4182572at2759"/>
<gene>
    <name evidence="2" type="ORF">BDBG_03901</name>
</gene>
<reference evidence="3" key="1">
    <citation type="journal article" date="2015" name="PLoS Genet.">
        <title>The dynamic genome and transcriptome of the human fungal pathogen Blastomyces and close relative Emmonsia.</title>
        <authorList>
            <person name="Munoz J.F."/>
            <person name="Gauthier G.M."/>
            <person name="Desjardins C.A."/>
            <person name="Gallo J.E."/>
            <person name="Holder J."/>
            <person name="Sullivan T.D."/>
            <person name="Marty A.J."/>
            <person name="Carmen J.C."/>
            <person name="Chen Z."/>
            <person name="Ding L."/>
            <person name="Gujja S."/>
            <person name="Magrini V."/>
            <person name="Misas E."/>
            <person name="Mitreva M."/>
            <person name="Priest M."/>
            <person name="Saif S."/>
            <person name="Whiston E.A."/>
            <person name="Young S."/>
            <person name="Zeng Q."/>
            <person name="Goldman W.E."/>
            <person name="Mardis E.R."/>
            <person name="Taylor J.W."/>
            <person name="McEwen J.G."/>
            <person name="Clay O.K."/>
            <person name="Klein B.S."/>
            <person name="Cuomo C.A."/>
        </authorList>
    </citation>
    <scope>NUCLEOTIDE SEQUENCE [LARGE SCALE GENOMIC DNA]</scope>
    <source>
        <strain evidence="3">SLH14081</strain>
    </source>
</reference>
<dbReference type="VEuPathDB" id="FungiDB:BDBG_03901"/>
<keyword evidence="3" id="KW-1185">Reference proteome</keyword>
<dbReference type="KEGG" id="bgh:BDBG_03901"/>
<proteinExistence type="predicted"/>
<sequence>MPRESESDNLMMRPDHEKTDKTVLHEMTVLAQNLGFDSTQITDLIKLSLNHQIARGIFETLIDYIIECFSLTILIERQLSCDFISNSETKLNAQCELPHARAQQQDHQFLFLNQLHTDEMPAGGKVSTLFMRQCVYFAFFGKPLTSPPSQHTWVEPAPSASDPSNLSISPLLMPGDSPLAGFGQLPLQANNGYTTEHSERSPMQLEVAERATAEETGAADEARRQKEAEEMAAAEAALRLAQFQKEAEERAATECYAAEQEQLRQEQLRQEEERQYAVELEQLRQQEEEKLAAEQYAAEQEQLRQEQLRQEEEEARAAAE</sequence>